<keyword evidence="1" id="KW-1133">Transmembrane helix</keyword>
<evidence type="ECO:0000313" key="2">
    <source>
        <dbReference type="EMBL" id="QHT01269.1"/>
    </source>
</evidence>
<evidence type="ECO:0000256" key="1">
    <source>
        <dbReference type="SAM" id="Phobius"/>
    </source>
</evidence>
<reference evidence="2" key="1">
    <citation type="journal article" date="2020" name="Nature">
        <title>Giant virus diversity and host interactions through global metagenomics.</title>
        <authorList>
            <person name="Schulz F."/>
            <person name="Roux S."/>
            <person name="Paez-Espino D."/>
            <person name="Jungbluth S."/>
            <person name="Walsh D.A."/>
            <person name="Denef V.J."/>
            <person name="McMahon K.D."/>
            <person name="Konstantinidis K.T."/>
            <person name="Eloe-Fadrosh E.A."/>
            <person name="Kyrpides N.C."/>
            <person name="Woyke T."/>
        </authorList>
    </citation>
    <scope>NUCLEOTIDE SEQUENCE</scope>
    <source>
        <strain evidence="2">GVMAG-M-3300020192-26</strain>
    </source>
</reference>
<organism evidence="2">
    <name type="scientific">viral metagenome</name>
    <dbReference type="NCBI Taxonomy" id="1070528"/>
    <lineage>
        <taxon>unclassified sequences</taxon>
        <taxon>metagenomes</taxon>
        <taxon>organismal metagenomes</taxon>
    </lineage>
</organism>
<name>A0A6C0CC73_9ZZZZ</name>
<accession>A0A6C0CC73</accession>
<dbReference type="AlphaFoldDB" id="A0A6C0CC73"/>
<dbReference type="EMBL" id="MN739367">
    <property type="protein sequence ID" value="QHT01269.1"/>
    <property type="molecule type" value="Genomic_DNA"/>
</dbReference>
<feature type="transmembrane region" description="Helical" evidence="1">
    <location>
        <begin position="38"/>
        <end position="57"/>
    </location>
</feature>
<keyword evidence="1" id="KW-0812">Transmembrane</keyword>
<proteinExistence type="predicted"/>
<protein>
    <submittedName>
        <fullName evidence="2">Uncharacterized protein</fullName>
    </submittedName>
</protein>
<keyword evidence="1" id="KW-0472">Membrane</keyword>
<sequence length="58" mass="6853">MVLVFCINTIEYYCDDTKNNGISFLIYCLHNICFRIIILKRTLVFLISYVNIVILIAY</sequence>